<gene>
    <name evidence="2" type="ORF">STSP1_02420</name>
</gene>
<evidence type="ECO:0000256" key="1">
    <source>
        <dbReference type="SAM" id="SignalP"/>
    </source>
</evidence>
<proteinExistence type="predicted"/>
<dbReference type="EMBL" id="CP021023">
    <property type="protein sequence ID" value="ARN57994.1"/>
    <property type="molecule type" value="Genomic_DNA"/>
</dbReference>
<evidence type="ECO:0000313" key="3">
    <source>
        <dbReference type="Proteomes" id="UP000193334"/>
    </source>
</evidence>
<keyword evidence="3" id="KW-1185">Reference proteome</keyword>
<dbReference type="AlphaFoldDB" id="A0A1W6LQF0"/>
<feature type="chain" id="PRO_5012213260" description="Glycoside hydrolase 123 C-terminal domain-containing protein" evidence="1">
    <location>
        <begin position="22"/>
        <end position="621"/>
    </location>
</feature>
<reference evidence="3" key="1">
    <citation type="submission" date="2017-04" db="EMBL/GenBank/DDBJ databases">
        <title>Comparative genomics and description of representatives of a novel lineage of planctomycetes thriving in anoxic sediments.</title>
        <authorList>
            <person name="Spring S."/>
            <person name="Bunk B."/>
            <person name="Sproer C."/>
        </authorList>
    </citation>
    <scope>NUCLEOTIDE SEQUENCE [LARGE SCALE GENOMIC DNA]</scope>
    <source>
        <strain evidence="3">ST-PulAB-D4</strain>
    </source>
</reference>
<feature type="signal peptide" evidence="1">
    <location>
        <begin position="1"/>
        <end position="21"/>
    </location>
</feature>
<dbReference type="RefSeq" id="WP_085756608.1">
    <property type="nucleotide sequence ID" value="NZ_CP021023.1"/>
</dbReference>
<evidence type="ECO:0000313" key="2">
    <source>
        <dbReference type="EMBL" id="ARN57994.1"/>
    </source>
</evidence>
<name>A0A1W6LQF0_9BACT</name>
<organism evidence="2 3">
    <name type="scientific">Sedimentisphaera salicampi</name>
    <dbReference type="NCBI Taxonomy" id="1941349"/>
    <lineage>
        <taxon>Bacteria</taxon>
        <taxon>Pseudomonadati</taxon>
        <taxon>Planctomycetota</taxon>
        <taxon>Phycisphaerae</taxon>
        <taxon>Sedimentisphaerales</taxon>
        <taxon>Sedimentisphaeraceae</taxon>
        <taxon>Sedimentisphaera</taxon>
    </lineage>
</organism>
<accession>A0A1W6LQF0</accession>
<keyword evidence="1" id="KW-0732">Signal</keyword>
<protein>
    <recommendedName>
        <fullName evidence="4">Glycoside hydrolase 123 C-terminal domain-containing protein</fullName>
    </recommendedName>
</protein>
<dbReference type="KEGG" id="pbp:STSP1_02420"/>
<dbReference type="STRING" id="1941349.STSP1_02420"/>
<sequence precursor="true">MVRRNLVLLLSMLFMAFSVQGAEKGKLDFEKDKAVWKTAGGKEVIIPAPELIIKDWVQGKNSKMHLAVNLEGKQVKRDFVVLKYSVDSADSYYDIIGEYHLKLKPAEDNNLILCKSKLEFDSPVRTDVTVKNIFQIQGNTVKTMALPERDGILRSYNLRSGKAGAGRYELGAKAAQGVNCSEIGIPVVGVELNSVDSGRTDLAVSIDPYCGGYIKAGSDNGSTEVTVSTTYNGTVVPMNSESRTIAIEFMEDPEGKLSAPENMHPILMSFYNTIPEIEPGPDWLHEVELVYYDYLSDGGEGWYEGLKHLAEKIPEEYRDCVALCQHGWYDHFQSYAYDHAKGEMKEHWTAFPGTRKIPMSLDKMHKRFKFAKDLGFKTLIYFADGTNSDSGFKKFNPDFVLRDKNGNSRRGWKGPDSIGRPVRMDPAVDDLREWFKGYTKTLLDEFGKDLDGFVWDETFYIPVHTISYSQKTPAYSDRAMLSLVSELTQIVQSYKPNPDLAFLVSDWGNNTNALVSSGTWEDTVMHPDRWYNSMFSNYRNTLWSNLWLPVSKAVHNKYAAQLGFPQGLSNGWRDDEGPHEMPQDILNNVIERFIHNVENDNKRPRYFNENRDPVRYFKCDK</sequence>
<evidence type="ECO:0008006" key="4">
    <source>
        <dbReference type="Google" id="ProtNLM"/>
    </source>
</evidence>
<dbReference type="Proteomes" id="UP000193334">
    <property type="component" value="Chromosome"/>
</dbReference>